<dbReference type="AlphaFoldDB" id="A0A6C0QN91"/>
<dbReference type="RefSeq" id="WP_024095295.1">
    <property type="nucleotide sequence ID" value="NZ_CP019717.1"/>
</dbReference>
<evidence type="ECO:0000313" key="3">
    <source>
        <dbReference type="Proteomes" id="UP000464330"/>
    </source>
</evidence>
<evidence type="ECO:0000313" key="2">
    <source>
        <dbReference type="EMBL" id="QHZ49758.1"/>
    </source>
</evidence>
<sequence length="188" mass="20695">MMFEQERKQKLAEKERIAAQAADMIEEGNTLLLDAGTTTFYLAKKLKKFGHLRVITNSLLILNELKDSRNIELTLAGGIFRPETQAFIGPMAEECLDMVRVDLAFLGANGLDLEEGLTTPNLLEAAMKRKMIRIAKQVTVLADHSKIGKVSYGKVAGLTDVDSFILDTGVPEEFVSALNQRGIQVTLA</sequence>
<dbReference type="InterPro" id="IPR050313">
    <property type="entry name" value="Carb_Metab_HTH_regulators"/>
</dbReference>
<dbReference type="SMART" id="SM01134">
    <property type="entry name" value="DeoRC"/>
    <property type="match status" value="1"/>
</dbReference>
<gene>
    <name evidence="2" type="primary">agaR</name>
    <name evidence="2" type="ORF">ERICV_00570</name>
</gene>
<dbReference type="EMBL" id="CP019717">
    <property type="protein sequence ID" value="QHZ49758.1"/>
    <property type="molecule type" value="Genomic_DNA"/>
</dbReference>
<proteinExistence type="predicted"/>
<dbReference type="InterPro" id="IPR014036">
    <property type="entry name" value="DeoR-like_C"/>
</dbReference>
<feature type="domain" description="DeoR-like transcriptional repressor C-terminal sensor" evidence="1">
    <location>
        <begin position="11"/>
        <end position="167"/>
    </location>
</feature>
<protein>
    <submittedName>
        <fullName evidence="2">Putative aga operon transcriptional repressor</fullName>
    </submittedName>
</protein>
<dbReference type="SUPFAM" id="SSF100950">
    <property type="entry name" value="NagB/RpiA/CoA transferase-like"/>
    <property type="match status" value="1"/>
</dbReference>
<accession>A0A6C0QN91</accession>
<dbReference type="Gene3D" id="3.40.50.1360">
    <property type="match status" value="1"/>
</dbReference>
<evidence type="ECO:0000259" key="1">
    <source>
        <dbReference type="Pfam" id="PF00455"/>
    </source>
</evidence>
<dbReference type="PANTHER" id="PTHR30363:SF44">
    <property type="entry name" value="AGA OPERON TRANSCRIPTIONAL REPRESSOR-RELATED"/>
    <property type="match status" value="1"/>
</dbReference>
<reference evidence="2 3" key="1">
    <citation type="journal article" date="2020" name="Int. J. Med. Microbiol.">
        <title>Discovery of Paenibacillus larvae ERIC V: Phenotypic and genomic comparison to genotypes ERIC I-IV reveal different inventories of virulence factors which correlate with epidemiological prevalences of American Foulbrood.</title>
        <authorList>
            <person name="Beims H."/>
            <person name="Bunk B."/>
            <person name="Erler S."/>
            <person name="Mohr K.I."/>
            <person name="Sproer C."/>
            <person name="Pradella S."/>
            <person name="Gunther G."/>
            <person name="Rohde M."/>
            <person name="von der Ohe W."/>
            <person name="Steinert M."/>
        </authorList>
    </citation>
    <scope>NUCLEOTIDE SEQUENCE [LARGE SCALE GENOMIC DNA]</scope>
    <source>
        <strain evidence="2">Eric_V</strain>
    </source>
</reference>
<name>A0A6C0QN91_9BACL</name>
<organism evidence="2 3">
    <name type="scientific">Paenibacillus larvae subsp. larvae</name>
    <dbReference type="NCBI Taxonomy" id="147375"/>
    <lineage>
        <taxon>Bacteria</taxon>
        <taxon>Bacillati</taxon>
        <taxon>Bacillota</taxon>
        <taxon>Bacilli</taxon>
        <taxon>Bacillales</taxon>
        <taxon>Paenibacillaceae</taxon>
        <taxon>Paenibacillus</taxon>
    </lineage>
</organism>
<dbReference type="InterPro" id="IPR037171">
    <property type="entry name" value="NagB/RpiA_transferase-like"/>
</dbReference>
<dbReference type="PANTHER" id="PTHR30363">
    <property type="entry name" value="HTH-TYPE TRANSCRIPTIONAL REGULATOR SRLR-RELATED"/>
    <property type="match status" value="1"/>
</dbReference>
<dbReference type="Pfam" id="PF00455">
    <property type="entry name" value="DeoRC"/>
    <property type="match status" value="1"/>
</dbReference>
<dbReference type="Proteomes" id="UP000464330">
    <property type="component" value="Chromosome"/>
</dbReference>